<name>A0A5B0RW27_PUCGR</name>
<evidence type="ECO:0000313" key="5">
    <source>
        <dbReference type="Proteomes" id="UP000325313"/>
    </source>
</evidence>
<dbReference type="EMBL" id="VSWC01000105">
    <property type="protein sequence ID" value="KAA1086879.1"/>
    <property type="molecule type" value="Genomic_DNA"/>
</dbReference>
<proteinExistence type="predicted"/>
<evidence type="ECO:0000256" key="1">
    <source>
        <dbReference type="SAM" id="MobiDB-lite"/>
    </source>
</evidence>
<dbReference type="Proteomes" id="UP000324748">
    <property type="component" value="Unassembled WGS sequence"/>
</dbReference>
<keyword evidence="4" id="KW-1185">Reference proteome</keyword>
<accession>A0A5B0RW27</accession>
<evidence type="ECO:0000313" key="4">
    <source>
        <dbReference type="Proteomes" id="UP000324748"/>
    </source>
</evidence>
<feature type="region of interest" description="Disordered" evidence="1">
    <location>
        <begin position="1"/>
        <end position="30"/>
    </location>
</feature>
<evidence type="ECO:0000313" key="2">
    <source>
        <dbReference type="EMBL" id="KAA1086879.1"/>
    </source>
</evidence>
<comment type="caution">
    <text evidence="3">The sequence shown here is derived from an EMBL/GenBank/DDBJ whole genome shotgun (WGS) entry which is preliminary data.</text>
</comment>
<dbReference type="EMBL" id="VDEP01000137">
    <property type="protein sequence ID" value="KAA1129325.1"/>
    <property type="molecule type" value="Genomic_DNA"/>
</dbReference>
<feature type="compositionally biased region" description="Basic and acidic residues" evidence="1">
    <location>
        <begin position="1"/>
        <end position="12"/>
    </location>
</feature>
<reference evidence="4 5" key="1">
    <citation type="submission" date="2019-05" db="EMBL/GenBank/DDBJ databases">
        <title>Emergence of the Ug99 lineage of the wheat stem rust pathogen through somatic hybridization.</title>
        <authorList>
            <person name="Li F."/>
            <person name="Upadhyaya N.M."/>
            <person name="Sperschneider J."/>
            <person name="Matny O."/>
            <person name="Nguyen-Phuc H."/>
            <person name="Mago R."/>
            <person name="Raley C."/>
            <person name="Miller M.E."/>
            <person name="Silverstein K.A.T."/>
            <person name="Henningsen E."/>
            <person name="Hirsch C.D."/>
            <person name="Visser B."/>
            <person name="Pretorius Z.A."/>
            <person name="Steffenson B.J."/>
            <person name="Schwessinger B."/>
            <person name="Dodds P.N."/>
            <person name="Figueroa M."/>
        </authorList>
    </citation>
    <scope>NUCLEOTIDE SEQUENCE [LARGE SCALE GENOMIC DNA]</scope>
    <source>
        <strain evidence="2">21-0</strain>
        <strain evidence="3 5">Ug99</strain>
    </source>
</reference>
<dbReference type="AlphaFoldDB" id="A0A5B0RW27"/>
<dbReference type="Proteomes" id="UP000325313">
    <property type="component" value="Unassembled WGS sequence"/>
</dbReference>
<sequence>MKKSEGSSDTWRHLLHGLTQSPRFPGRSRPERAGLFLSGRLRRRRLPLTYLKVSWNAPQGVGRFAPRNLFNSAPGSGSSEYFSRWPHVSPRQQRPISYTAGAIESFVATFPDSS</sequence>
<protein>
    <submittedName>
        <fullName evidence="3">Uncharacterized protein</fullName>
    </submittedName>
</protein>
<organism evidence="3 5">
    <name type="scientific">Puccinia graminis f. sp. tritici</name>
    <dbReference type="NCBI Taxonomy" id="56615"/>
    <lineage>
        <taxon>Eukaryota</taxon>
        <taxon>Fungi</taxon>
        <taxon>Dikarya</taxon>
        <taxon>Basidiomycota</taxon>
        <taxon>Pucciniomycotina</taxon>
        <taxon>Pucciniomycetes</taxon>
        <taxon>Pucciniales</taxon>
        <taxon>Pucciniaceae</taxon>
        <taxon>Puccinia</taxon>
    </lineage>
</organism>
<evidence type="ECO:0000313" key="3">
    <source>
        <dbReference type="EMBL" id="KAA1129325.1"/>
    </source>
</evidence>
<gene>
    <name evidence="2" type="ORF">PGT21_014514</name>
    <name evidence="3" type="ORF">PGTUg99_027407</name>
</gene>